<evidence type="ECO:0000256" key="4">
    <source>
        <dbReference type="ARBA" id="ARBA00022741"/>
    </source>
</evidence>
<dbReference type="PROSITE" id="PS50975">
    <property type="entry name" value="ATP_GRASP"/>
    <property type="match status" value="1"/>
</dbReference>
<organism evidence="12 13">
    <name type="scientific">Candidatus Yanofskybacteria bacterium RIFCSPHIGHO2_02_FULL_41_11</name>
    <dbReference type="NCBI Taxonomy" id="1802675"/>
    <lineage>
        <taxon>Bacteria</taxon>
        <taxon>Candidatus Yanofskyibacteriota</taxon>
    </lineage>
</organism>
<keyword evidence="4 10" id="KW-0547">Nucleotide-binding</keyword>
<evidence type="ECO:0000313" key="12">
    <source>
        <dbReference type="EMBL" id="OGN10107.1"/>
    </source>
</evidence>
<dbReference type="GO" id="GO:0004637">
    <property type="term" value="F:phosphoribosylamine-glycine ligase activity"/>
    <property type="evidence" value="ECO:0007669"/>
    <property type="project" value="UniProtKB-EC"/>
</dbReference>
<name>A0A1F8FAE5_9BACT</name>
<evidence type="ECO:0000256" key="2">
    <source>
        <dbReference type="ARBA" id="ARBA00013255"/>
    </source>
</evidence>
<dbReference type="Gene3D" id="3.90.600.10">
    <property type="entry name" value="Phosphoribosylglycinamide synthetase, C-terminal domain"/>
    <property type="match status" value="1"/>
</dbReference>
<dbReference type="GO" id="GO:0009113">
    <property type="term" value="P:purine nucleobase biosynthetic process"/>
    <property type="evidence" value="ECO:0007669"/>
    <property type="project" value="InterPro"/>
</dbReference>
<proteinExistence type="inferred from homology"/>
<dbReference type="PANTHER" id="PTHR43472">
    <property type="entry name" value="PHOSPHORIBOSYLAMINE--GLYCINE LIGASE"/>
    <property type="match status" value="1"/>
</dbReference>
<accession>A0A1F8FAE5</accession>
<evidence type="ECO:0000256" key="8">
    <source>
        <dbReference type="ARBA" id="ARBA00042242"/>
    </source>
</evidence>
<dbReference type="GO" id="GO:0046872">
    <property type="term" value="F:metal ion binding"/>
    <property type="evidence" value="ECO:0007669"/>
    <property type="project" value="InterPro"/>
</dbReference>
<dbReference type="InterPro" id="IPR000115">
    <property type="entry name" value="PRibGlycinamide_synth"/>
</dbReference>
<reference evidence="12 13" key="1">
    <citation type="journal article" date="2016" name="Nat. Commun.">
        <title>Thousands of microbial genomes shed light on interconnected biogeochemical processes in an aquifer system.</title>
        <authorList>
            <person name="Anantharaman K."/>
            <person name="Brown C.T."/>
            <person name="Hug L.A."/>
            <person name="Sharon I."/>
            <person name="Castelle C.J."/>
            <person name="Probst A.J."/>
            <person name="Thomas B.C."/>
            <person name="Singh A."/>
            <person name="Wilkins M.J."/>
            <person name="Karaoz U."/>
            <person name="Brodie E.L."/>
            <person name="Williams K.H."/>
            <person name="Hubbard S.S."/>
            <person name="Banfield J.F."/>
        </authorList>
    </citation>
    <scope>NUCLEOTIDE SEQUENCE [LARGE SCALE GENOMIC DNA]</scope>
</reference>
<evidence type="ECO:0000256" key="6">
    <source>
        <dbReference type="ARBA" id="ARBA00022840"/>
    </source>
</evidence>
<evidence type="ECO:0000256" key="5">
    <source>
        <dbReference type="ARBA" id="ARBA00022755"/>
    </source>
</evidence>
<evidence type="ECO:0000256" key="3">
    <source>
        <dbReference type="ARBA" id="ARBA00022598"/>
    </source>
</evidence>
<evidence type="ECO:0000256" key="7">
    <source>
        <dbReference type="ARBA" id="ARBA00038345"/>
    </source>
</evidence>
<evidence type="ECO:0000256" key="10">
    <source>
        <dbReference type="PROSITE-ProRule" id="PRU00409"/>
    </source>
</evidence>
<feature type="domain" description="ATP-grasp" evidence="11">
    <location>
        <begin position="116"/>
        <end position="326"/>
    </location>
</feature>
<comment type="caution">
    <text evidence="12">The sequence shown here is derived from an EMBL/GenBank/DDBJ whole genome shotgun (WGS) entry which is preliminary data.</text>
</comment>
<sequence length="449" mass="51159">MANENEKNGNGVINSSDKKYKFLFVSWEASSGDLAWKIQNEGHEVKCWIEDVTDEYDGFLEKVGGHWKDHVNWADVVVFDDTGFGKEADALRKNGKAVVGGSLYTDRLEEDREFGQSEMKRLGMLTLPSWDFDDYDKALQFIKENPGRYVYKPSSFTSVNLFTSGDLKRGLLFTGKEEDGKDLYEIIEQNKKVLSRKVKQFQLQKYVNGVEVGASAFFNGEKFITPILMAFEHKRLFPGELGLMTGEMGTSTFFCEPNKLFKETTEKMEEGLKKSGYVGYIDINCVVNGRGIYPLEFTTRFGYPTISIQQEGVLNEWGEFFYALASHQDYQIRTKRGFQIGVVCVVPPFPYHDPTQMEIYKDLSILFKKPGLEGIHLGDVKVVDNIWRVAGDSAYVLVVTGSGSTMEEARKQAYLRIENVILVNMFYRTDIGATWGEDSDKLQTWGYLY</sequence>
<evidence type="ECO:0000256" key="1">
    <source>
        <dbReference type="ARBA" id="ARBA00005174"/>
    </source>
</evidence>
<evidence type="ECO:0000313" key="13">
    <source>
        <dbReference type="Proteomes" id="UP000177167"/>
    </source>
</evidence>
<dbReference type="PANTHER" id="PTHR43472:SF1">
    <property type="entry name" value="PHOSPHORIBOSYLAMINE--GLYCINE LIGASE, CHLOROPLASTIC"/>
    <property type="match status" value="1"/>
</dbReference>
<dbReference type="SUPFAM" id="SSF51246">
    <property type="entry name" value="Rudiment single hybrid motif"/>
    <property type="match status" value="1"/>
</dbReference>
<dbReference type="InterPro" id="IPR020561">
    <property type="entry name" value="PRibGlycinamid_synth_ATP-grasp"/>
</dbReference>
<dbReference type="SMART" id="SM01209">
    <property type="entry name" value="GARS_A"/>
    <property type="match status" value="1"/>
</dbReference>
<dbReference type="AlphaFoldDB" id="A0A1F8FAE5"/>
<dbReference type="GO" id="GO:0005524">
    <property type="term" value="F:ATP binding"/>
    <property type="evidence" value="ECO:0007669"/>
    <property type="project" value="UniProtKB-UniRule"/>
</dbReference>
<dbReference type="InterPro" id="IPR011054">
    <property type="entry name" value="Rudment_hybrid_motif"/>
</dbReference>
<gene>
    <name evidence="12" type="ORF">A3J46_06840</name>
</gene>
<dbReference type="SUPFAM" id="SSF56059">
    <property type="entry name" value="Glutathione synthetase ATP-binding domain-like"/>
    <property type="match status" value="1"/>
</dbReference>
<dbReference type="Pfam" id="PF01071">
    <property type="entry name" value="GARS_A"/>
    <property type="match status" value="1"/>
</dbReference>
<dbReference type="InterPro" id="IPR020560">
    <property type="entry name" value="PRibGlycinamide_synth_C-dom"/>
</dbReference>
<dbReference type="EC" id="6.3.4.13" evidence="2"/>
<protein>
    <recommendedName>
        <fullName evidence="2">phosphoribosylamine--glycine ligase</fullName>
        <ecNumber evidence="2">6.3.4.13</ecNumber>
    </recommendedName>
    <alternativeName>
        <fullName evidence="8">Glycinamide ribonucleotide synthetase</fullName>
    </alternativeName>
    <alternativeName>
        <fullName evidence="9">Phosphoribosylglycinamide synthetase</fullName>
    </alternativeName>
</protein>
<dbReference type="UniPathway" id="UPA00074">
    <property type="reaction ID" value="UER00125"/>
</dbReference>
<dbReference type="Gene3D" id="3.30.470.20">
    <property type="entry name" value="ATP-grasp fold, B domain"/>
    <property type="match status" value="1"/>
</dbReference>
<dbReference type="InterPro" id="IPR037123">
    <property type="entry name" value="PRibGlycinamide_synth_C_sf"/>
</dbReference>
<dbReference type="EMBL" id="MGJP01000016">
    <property type="protein sequence ID" value="OGN10107.1"/>
    <property type="molecule type" value="Genomic_DNA"/>
</dbReference>
<dbReference type="InterPro" id="IPR011761">
    <property type="entry name" value="ATP-grasp"/>
</dbReference>
<dbReference type="GO" id="GO:0006189">
    <property type="term" value="P:'de novo' IMP biosynthetic process"/>
    <property type="evidence" value="ECO:0007669"/>
    <property type="project" value="UniProtKB-UniPathway"/>
</dbReference>
<comment type="pathway">
    <text evidence="1">Purine metabolism; IMP biosynthesis via de novo pathway; N(1)-(5-phospho-D-ribosyl)glycinamide from 5-phospho-alpha-D-ribose 1-diphosphate: step 2/2.</text>
</comment>
<dbReference type="SMART" id="SM01210">
    <property type="entry name" value="GARS_C"/>
    <property type="match status" value="1"/>
</dbReference>
<keyword evidence="6 10" id="KW-0067">ATP-binding</keyword>
<keyword evidence="3" id="KW-0436">Ligase</keyword>
<evidence type="ECO:0000256" key="9">
    <source>
        <dbReference type="ARBA" id="ARBA00042864"/>
    </source>
</evidence>
<dbReference type="Proteomes" id="UP000177167">
    <property type="component" value="Unassembled WGS sequence"/>
</dbReference>
<comment type="similarity">
    <text evidence="7">Belongs to the GARS family.</text>
</comment>
<keyword evidence="5" id="KW-0658">Purine biosynthesis</keyword>
<evidence type="ECO:0000259" key="11">
    <source>
        <dbReference type="PROSITE" id="PS50975"/>
    </source>
</evidence>